<feature type="domain" description="Xylose isomerase-like TIM barrel" evidence="1">
    <location>
        <begin position="28"/>
        <end position="237"/>
    </location>
</feature>
<evidence type="ECO:0000259" key="1">
    <source>
        <dbReference type="Pfam" id="PF01261"/>
    </source>
</evidence>
<name>A0A517QK96_9PLAN</name>
<accession>A0A517QK96</accession>
<dbReference type="AlphaFoldDB" id="A0A517QK96"/>
<gene>
    <name evidence="2" type="ORF">Mal48_12910</name>
</gene>
<dbReference type="SUPFAM" id="SSF51658">
    <property type="entry name" value="Xylose isomerase-like"/>
    <property type="match status" value="1"/>
</dbReference>
<sequence length="253" mass="28524">MLQGSECVFVAASTRCFSELDFWQALTLINDLEYDKVEIYLDENGALKPSYLASSPDEFHAHLRDRTRLTPVALTLANAIELKPFTELCKLAKALRVTQINIPSEVVGTPFNSEIDRLKTLVAAASKEGVRVAIRTERGRLSEDAHTAVELCQSVDGLGLGFDPSYFLGEEKFETTLELVTGYTSHVFLRDSTEKQLQVQVGLGEVDYARLISQLEKHRYDRALSVELLPDEMDKEQRTLELRKLRMLIDSLL</sequence>
<dbReference type="KEGG" id="tpol:Mal48_12910"/>
<dbReference type="InterPro" id="IPR050312">
    <property type="entry name" value="IolE/XylAMocC-like"/>
</dbReference>
<keyword evidence="3" id="KW-1185">Reference proteome</keyword>
<dbReference type="OrthoDB" id="253436at2"/>
<dbReference type="InterPro" id="IPR036237">
    <property type="entry name" value="Xyl_isomerase-like_sf"/>
</dbReference>
<organism evidence="2 3">
    <name type="scientific">Thalassoglobus polymorphus</name>
    <dbReference type="NCBI Taxonomy" id="2527994"/>
    <lineage>
        <taxon>Bacteria</taxon>
        <taxon>Pseudomonadati</taxon>
        <taxon>Planctomycetota</taxon>
        <taxon>Planctomycetia</taxon>
        <taxon>Planctomycetales</taxon>
        <taxon>Planctomycetaceae</taxon>
        <taxon>Thalassoglobus</taxon>
    </lineage>
</organism>
<proteinExistence type="predicted"/>
<dbReference type="EMBL" id="CP036267">
    <property type="protein sequence ID" value="QDT32051.1"/>
    <property type="molecule type" value="Genomic_DNA"/>
</dbReference>
<dbReference type="PANTHER" id="PTHR12110">
    <property type="entry name" value="HYDROXYPYRUVATE ISOMERASE"/>
    <property type="match status" value="1"/>
</dbReference>
<reference evidence="2 3" key="1">
    <citation type="submission" date="2019-02" db="EMBL/GenBank/DDBJ databases">
        <title>Deep-cultivation of Planctomycetes and their phenomic and genomic characterization uncovers novel biology.</title>
        <authorList>
            <person name="Wiegand S."/>
            <person name="Jogler M."/>
            <person name="Boedeker C."/>
            <person name="Pinto D."/>
            <person name="Vollmers J."/>
            <person name="Rivas-Marin E."/>
            <person name="Kohn T."/>
            <person name="Peeters S.H."/>
            <person name="Heuer A."/>
            <person name="Rast P."/>
            <person name="Oberbeckmann S."/>
            <person name="Bunk B."/>
            <person name="Jeske O."/>
            <person name="Meyerdierks A."/>
            <person name="Storesund J.E."/>
            <person name="Kallscheuer N."/>
            <person name="Luecker S."/>
            <person name="Lage O.M."/>
            <person name="Pohl T."/>
            <person name="Merkel B.J."/>
            <person name="Hornburger P."/>
            <person name="Mueller R.-W."/>
            <person name="Bruemmer F."/>
            <person name="Labrenz M."/>
            <person name="Spormann A.M."/>
            <person name="Op den Camp H."/>
            <person name="Overmann J."/>
            <person name="Amann R."/>
            <person name="Jetten M.S.M."/>
            <person name="Mascher T."/>
            <person name="Medema M.H."/>
            <person name="Devos D.P."/>
            <person name="Kaster A.-K."/>
            <person name="Ovreas L."/>
            <person name="Rohde M."/>
            <person name="Galperin M.Y."/>
            <person name="Jogler C."/>
        </authorList>
    </citation>
    <scope>NUCLEOTIDE SEQUENCE [LARGE SCALE GENOMIC DNA]</scope>
    <source>
        <strain evidence="2 3">Mal48</strain>
    </source>
</reference>
<evidence type="ECO:0000313" key="2">
    <source>
        <dbReference type="EMBL" id="QDT32051.1"/>
    </source>
</evidence>
<dbReference type="Gene3D" id="3.20.20.150">
    <property type="entry name" value="Divalent-metal-dependent TIM barrel enzymes"/>
    <property type="match status" value="1"/>
</dbReference>
<dbReference type="Proteomes" id="UP000315724">
    <property type="component" value="Chromosome"/>
</dbReference>
<dbReference type="Pfam" id="PF01261">
    <property type="entry name" value="AP_endonuc_2"/>
    <property type="match status" value="1"/>
</dbReference>
<dbReference type="InterPro" id="IPR013022">
    <property type="entry name" value="Xyl_isomerase-like_TIM-brl"/>
</dbReference>
<dbReference type="PANTHER" id="PTHR12110:SF53">
    <property type="entry name" value="BLR5974 PROTEIN"/>
    <property type="match status" value="1"/>
</dbReference>
<evidence type="ECO:0000313" key="3">
    <source>
        <dbReference type="Proteomes" id="UP000315724"/>
    </source>
</evidence>
<protein>
    <recommendedName>
        <fullName evidence="1">Xylose isomerase-like TIM barrel domain-containing protein</fullName>
    </recommendedName>
</protein>